<sequence>MHWQYIYTVSPMPSFSEPLDPIACWRKRKRDHEQDSATCPRPSSFIPFRVDRPDCDSSYSLPLGRHPTEGSDISCRPRSFPRKRRHLQTPFLSIPTHQQSSLLSPNAYATPLDPYSPPVSSKTLVPVSYPSTSPSALRPCHICHRRPTTRHVLDAYADCDLCAKRACFICLRQCDADTCSGSLNVPLTAPDVDLFSPNGDFDGRRKICSSCAVEGITETGMEIVKCLDCVRGHAAPWTLDGRNHEGMGG</sequence>
<accession>A0A1V6NVK0</accession>
<gene>
    <name evidence="1" type="ORF">PENDEC_c031G04353</name>
</gene>
<dbReference type="EMBL" id="MDYL01000031">
    <property type="protein sequence ID" value="OQD68744.1"/>
    <property type="molecule type" value="Genomic_DNA"/>
</dbReference>
<proteinExistence type="predicted"/>
<evidence type="ECO:0000313" key="1">
    <source>
        <dbReference type="EMBL" id="OQD68744.1"/>
    </source>
</evidence>
<dbReference type="OMA" id="FICLRQC"/>
<dbReference type="OrthoDB" id="5377226at2759"/>
<organism evidence="1 2">
    <name type="scientific">Penicillium decumbens</name>
    <dbReference type="NCBI Taxonomy" id="69771"/>
    <lineage>
        <taxon>Eukaryota</taxon>
        <taxon>Fungi</taxon>
        <taxon>Dikarya</taxon>
        <taxon>Ascomycota</taxon>
        <taxon>Pezizomycotina</taxon>
        <taxon>Eurotiomycetes</taxon>
        <taxon>Eurotiomycetidae</taxon>
        <taxon>Eurotiales</taxon>
        <taxon>Aspergillaceae</taxon>
        <taxon>Penicillium</taxon>
    </lineage>
</organism>
<comment type="caution">
    <text evidence="1">The sequence shown here is derived from an EMBL/GenBank/DDBJ whole genome shotgun (WGS) entry which is preliminary data.</text>
</comment>
<evidence type="ECO:0000313" key="2">
    <source>
        <dbReference type="Proteomes" id="UP000191522"/>
    </source>
</evidence>
<reference evidence="2" key="1">
    <citation type="journal article" date="2017" name="Nat. Microbiol.">
        <title>Global analysis of biosynthetic gene clusters reveals vast potential of secondary metabolite production in Penicillium species.</title>
        <authorList>
            <person name="Nielsen J.C."/>
            <person name="Grijseels S."/>
            <person name="Prigent S."/>
            <person name="Ji B."/>
            <person name="Dainat J."/>
            <person name="Nielsen K.F."/>
            <person name="Frisvad J.C."/>
            <person name="Workman M."/>
            <person name="Nielsen J."/>
        </authorList>
    </citation>
    <scope>NUCLEOTIDE SEQUENCE [LARGE SCALE GENOMIC DNA]</scope>
    <source>
        <strain evidence="2">IBT 11843</strain>
    </source>
</reference>
<name>A0A1V6NVK0_PENDC</name>
<dbReference type="Proteomes" id="UP000191522">
    <property type="component" value="Unassembled WGS sequence"/>
</dbReference>
<protein>
    <submittedName>
        <fullName evidence="1">Uncharacterized protein</fullName>
    </submittedName>
</protein>
<keyword evidence="2" id="KW-1185">Reference proteome</keyword>
<dbReference type="AlphaFoldDB" id="A0A1V6NVK0"/>